<dbReference type="RefSeq" id="WP_057638028.1">
    <property type="nucleotide sequence ID" value="NZ_LDJM01000021.1"/>
</dbReference>
<proteinExistence type="predicted"/>
<dbReference type="OrthoDB" id="5782056at2"/>
<sequence>MLSLLLPLFLPLLAVLLPLALIAGLLRTPRIKGYLGERWMRFLIDRHLPVPHYHALHDVTLPTVDGSTQIDHLLISRFGVFVLETKNMRGWIFGSEQQAQWTQKIYRHSVRFQNPLRQNYKHLKAVQALLELPDDNVHSVVNFVGSASLRTIMPANVTRGSGFIAHIKSFGRVVFDDEQVKTMLARLHQGRMAPGLQTRQQHLRHLQQRSDPQAQRGCPRCGNALVLRTRRNGNKAGQQFWGCSTYPRCRTLQAL</sequence>
<dbReference type="GO" id="GO:0003677">
    <property type="term" value="F:DNA binding"/>
    <property type="evidence" value="ECO:0007669"/>
    <property type="project" value="InterPro"/>
</dbReference>
<organism evidence="2 3">
    <name type="scientific">Stenotrophomonas ginsengisoli</name>
    <dbReference type="NCBI Taxonomy" id="336566"/>
    <lineage>
        <taxon>Bacteria</taxon>
        <taxon>Pseudomonadati</taxon>
        <taxon>Pseudomonadota</taxon>
        <taxon>Gammaproteobacteria</taxon>
        <taxon>Lysobacterales</taxon>
        <taxon>Lysobacteraceae</taxon>
        <taxon>Stenotrophomonas</taxon>
    </lineage>
</organism>
<dbReference type="Pfam" id="PF01396">
    <property type="entry name" value="Zn_ribbon_Top1"/>
    <property type="match status" value="1"/>
</dbReference>
<dbReference type="GO" id="GO:0006265">
    <property type="term" value="P:DNA topological change"/>
    <property type="evidence" value="ECO:0007669"/>
    <property type="project" value="InterPro"/>
</dbReference>
<accession>A0A0R0D4B1</accession>
<keyword evidence="3" id="KW-1185">Reference proteome</keyword>
<dbReference type="PROSITE" id="PS50965">
    <property type="entry name" value="NERD"/>
    <property type="match status" value="1"/>
</dbReference>
<dbReference type="Pfam" id="PF08378">
    <property type="entry name" value="NERD"/>
    <property type="match status" value="1"/>
</dbReference>
<comment type="caution">
    <text evidence="2">The sequence shown here is derived from an EMBL/GenBank/DDBJ whole genome shotgun (WGS) entry which is preliminary data.</text>
</comment>
<evidence type="ECO:0000313" key="2">
    <source>
        <dbReference type="EMBL" id="KRG76908.1"/>
    </source>
</evidence>
<dbReference type="GO" id="GO:0003916">
    <property type="term" value="F:DNA topoisomerase activity"/>
    <property type="evidence" value="ECO:0007669"/>
    <property type="project" value="InterPro"/>
</dbReference>
<dbReference type="EMBL" id="LDJM01000021">
    <property type="protein sequence ID" value="KRG76908.1"/>
    <property type="molecule type" value="Genomic_DNA"/>
</dbReference>
<dbReference type="Proteomes" id="UP000050956">
    <property type="component" value="Unassembled WGS sequence"/>
</dbReference>
<protein>
    <submittedName>
        <fullName evidence="2">Nuclease</fullName>
    </submittedName>
</protein>
<evidence type="ECO:0000313" key="3">
    <source>
        <dbReference type="Proteomes" id="UP000050956"/>
    </source>
</evidence>
<feature type="domain" description="NERD" evidence="1">
    <location>
        <begin position="32"/>
        <end position="149"/>
    </location>
</feature>
<dbReference type="STRING" id="336566.ABB30_09045"/>
<dbReference type="GO" id="GO:0005694">
    <property type="term" value="C:chromosome"/>
    <property type="evidence" value="ECO:0007669"/>
    <property type="project" value="InterPro"/>
</dbReference>
<dbReference type="InterPro" id="IPR013498">
    <property type="entry name" value="Topo_IA_Znf"/>
</dbReference>
<name>A0A0R0D4B1_9GAMM</name>
<gene>
    <name evidence="2" type="ORF">ABB30_09045</name>
</gene>
<dbReference type="InterPro" id="IPR011528">
    <property type="entry name" value="NERD"/>
</dbReference>
<evidence type="ECO:0000259" key="1">
    <source>
        <dbReference type="PROSITE" id="PS50965"/>
    </source>
</evidence>
<reference evidence="2 3" key="1">
    <citation type="submission" date="2015-05" db="EMBL/GenBank/DDBJ databases">
        <title>Genome sequencing and analysis of members of genus Stenotrophomonas.</title>
        <authorList>
            <person name="Patil P.P."/>
            <person name="Midha S."/>
            <person name="Patil P.B."/>
        </authorList>
    </citation>
    <scope>NUCLEOTIDE SEQUENCE [LARGE SCALE GENOMIC DNA]</scope>
    <source>
        <strain evidence="2 3">DSM 24757</strain>
    </source>
</reference>
<dbReference type="Gene3D" id="3.30.65.10">
    <property type="entry name" value="Bacterial Topoisomerase I, domain 1"/>
    <property type="match status" value="1"/>
</dbReference>
<dbReference type="PATRIC" id="fig|336566.3.peg.1222"/>
<dbReference type="AlphaFoldDB" id="A0A0R0D4B1"/>
<dbReference type="SUPFAM" id="SSF57783">
    <property type="entry name" value="Zinc beta-ribbon"/>
    <property type="match status" value="1"/>
</dbReference>